<dbReference type="SUPFAM" id="SSF48452">
    <property type="entry name" value="TPR-like"/>
    <property type="match status" value="1"/>
</dbReference>
<sequence length="744" mass="84332">MQSMLLECAWYNNIGRAVSPWPQTASGEGGSHKKMVGTGWMMNAQPQGVISSYTQFHSSGKLLFCVVHSELATPVGSSKFASLAQGSKETVPEPIDHEVSALSCNPKLTMTNSTELLEVSQPLPKTKTETTSFTVPSSPKPSLLQLPVSRKKRVLSSPIASFFSLPKMSPPLSPDTRNVRNSKCRNQELAIRPSISSIETTSSLKSPSSLHVSDSRSRGRRRSNFDPVTLRLERLIDLEEGTKAFLETMAFFDPNDIRERYLVRIFELYHHVRMNGYWQWEVLLPGVPSDMKLDPDAFRRAADQLLEKDYIGPNESGLGYYLEHEVREIQLDQLSKDRDLFDAAFRTAVWVIFDMWPMMTDGREPDYEKYSEYNFWGQRDELVLHIVSLERVFTQVVQAERKPGKTLCGQRYVRLLTEAAWYYFERAEYAKARYFGEAAHTACGFSIMMPKSILASVYRTIAAIALEIGMTKAADSYVQEYLLLYTNVFPKSKCSAKKTWQRGYPTEEWCQCDNAICASGLLDRAPDAVGHSPWGFDEVEGFPSLIPFLSLSYYGWLHYANGRLEEAARCFLQLLGAHRSSLGHDNCESSRTGEVLYALGNIRNAQNNFDESLRYYQRALRIFNATDELGTSIAKTNYKIGVHFMRLGDWKIAGDHLAQAVFFYSDMKAKGQEKDDEYIPVLARALFQSAQTQALEADASRFCSAKLSFNRAHELRKVLVPNETRFPRELEAADYDAEVVIWAK</sequence>
<dbReference type="Proteomes" id="UP001590950">
    <property type="component" value="Unassembled WGS sequence"/>
</dbReference>
<keyword evidence="1" id="KW-0802">TPR repeat</keyword>
<gene>
    <name evidence="3" type="ORF">N7G274_008269</name>
</gene>
<dbReference type="EMBL" id="JBEFKJ010000028">
    <property type="protein sequence ID" value="KAL2038929.1"/>
    <property type="molecule type" value="Genomic_DNA"/>
</dbReference>
<evidence type="ECO:0000313" key="4">
    <source>
        <dbReference type="Proteomes" id="UP001590950"/>
    </source>
</evidence>
<reference evidence="3 4" key="1">
    <citation type="submission" date="2024-09" db="EMBL/GenBank/DDBJ databases">
        <title>Rethinking Asexuality: The Enigmatic Case of Functional Sexual Genes in Lepraria (Stereocaulaceae).</title>
        <authorList>
            <person name="Doellman M."/>
            <person name="Sun Y."/>
            <person name="Barcenas-Pena A."/>
            <person name="Lumbsch H.T."/>
            <person name="Grewe F."/>
        </authorList>
    </citation>
    <scope>NUCLEOTIDE SEQUENCE [LARGE SCALE GENOMIC DNA]</scope>
    <source>
        <strain evidence="3 4">Mercado 3170</strain>
    </source>
</reference>
<dbReference type="InterPro" id="IPR019734">
    <property type="entry name" value="TPR_rpt"/>
</dbReference>
<dbReference type="Gene3D" id="1.25.40.10">
    <property type="entry name" value="Tetratricopeptide repeat domain"/>
    <property type="match status" value="1"/>
</dbReference>
<keyword evidence="4" id="KW-1185">Reference proteome</keyword>
<protein>
    <submittedName>
        <fullName evidence="3">Uncharacterized protein</fullName>
    </submittedName>
</protein>
<dbReference type="PROSITE" id="PS50005">
    <property type="entry name" value="TPR"/>
    <property type="match status" value="1"/>
</dbReference>
<evidence type="ECO:0000313" key="3">
    <source>
        <dbReference type="EMBL" id="KAL2038929.1"/>
    </source>
</evidence>
<name>A0ABR4A2D7_9LECA</name>
<feature type="region of interest" description="Disordered" evidence="2">
    <location>
        <begin position="199"/>
        <end position="221"/>
    </location>
</feature>
<comment type="caution">
    <text evidence="3">The sequence shown here is derived from an EMBL/GenBank/DDBJ whole genome shotgun (WGS) entry which is preliminary data.</text>
</comment>
<dbReference type="SMART" id="SM00028">
    <property type="entry name" value="TPR"/>
    <property type="match status" value="3"/>
</dbReference>
<organism evidence="3 4">
    <name type="scientific">Stereocaulon virgatum</name>
    <dbReference type="NCBI Taxonomy" id="373712"/>
    <lineage>
        <taxon>Eukaryota</taxon>
        <taxon>Fungi</taxon>
        <taxon>Dikarya</taxon>
        <taxon>Ascomycota</taxon>
        <taxon>Pezizomycotina</taxon>
        <taxon>Lecanoromycetes</taxon>
        <taxon>OSLEUM clade</taxon>
        <taxon>Lecanoromycetidae</taxon>
        <taxon>Lecanorales</taxon>
        <taxon>Lecanorineae</taxon>
        <taxon>Stereocaulaceae</taxon>
        <taxon>Stereocaulon</taxon>
    </lineage>
</organism>
<evidence type="ECO:0000256" key="1">
    <source>
        <dbReference type="PROSITE-ProRule" id="PRU00339"/>
    </source>
</evidence>
<accession>A0ABR4A2D7</accession>
<proteinExistence type="predicted"/>
<dbReference type="InterPro" id="IPR011990">
    <property type="entry name" value="TPR-like_helical_dom_sf"/>
</dbReference>
<evidence type="ECO:0000256" key="2">
    <source>
        <dbReference type="SAM" id="MobiDB-lite"/>
    </source>
</evidence>
<feature type="repeat" description="TPR" evidence="1">
    <location>
        <begin position="593"/>
        <end position="626"/>
    </location>
</feature>
<feature type="compositionally biased region" description="Low complexity" evidence="2">
    <location>
        <begin position="199"/>
        <end position="212"/>
    </location>
</feature>